<evidence type="ECO:0000313" key="3">
    <source>
        <dbReference type="EMBL" id="KAL5105795.1"/>
    </source>
</evidence>
<feature type="compositionally biased region" description="Polar residues" evidence="1">
    <location>
        <begin position="559"/>
        <end position="569"/>
    </location>
</feature>
<feature type="region of interest" description="Disordered" evidence="1">
    <location>
        <begin position="66"/>
        <end position="91"/>
    </location>
</feature>
<name>A0ABR4Q860_9CEST</name>
<evidence type="ECO:0000256" key="1">
    <source>
        <dbReference type="SAM" id="MobiDB-lite"/>
    </source>
</evidence>
<feature type="region of interest" description="Disordered" evidence="1">
    <location>
        <begin position="443"/>
        <end position="476"/>
    </location>
</feature>
<evidence type="ECO:0000259" key="2">
    <source>
        <dbReference type="Pfam" id="PF09141"/>
    </source>
</evidence>
<feature type="compositionally biased region" description="Basic residues" evidence="1">
    <location>
        <begin position="454"/>
        <end position="464"/>
    </location>
</feature>
<comment type="caution">
    <text evidence="3">The sequence shown here is derived from an EMBL/GenBank/DDBJ whole genome shotgun (WGS) entry which is preliminary data.</text>
</comment>
<feature type="compositionally biased region" description="Basic and acidic residues" evidence="1">
    <location>
        <begin position="399"/>
        <end position="410"/>
    </location>
</feature>
<feature type="compositionally biased region" description="Pro residues" evidence="1">
    <location>
        <begin position="540"/>
        <end position="557"/>
    </location>
</feature>
<keyword evidence="4" id="KW-1185">Reference proteome</keyword>
<protein>
    <recommendedName>
        <fullName evidence="2">Talin central domain-containing protein</fullName>
    </recommendedName>
</protein>
<accession>A0ABR4Q860</accession>
<evidence type="ECO:0000313" key="4">
    <source>
        <dbReference type="Proteomes" id="UP001651158"/>
    </source>
</evidence>
<feature type="region of interest" description="Disordered" evidence="1">
    <location>
        <begin position="379"/>
        <end position="410"/>
    </location>
</feature>
<organism evidence="3 4">
    <name type="scientific">Taenia crassiceps</name>
    <dbReference type="NCBI Taxonomy" id="6207"/>
    <lineage>
        <taxon>Eukaryota</taxon>
        <taxon>Metazoa</taxon>
        <taxon>Spiralia</taxon>
        <taxon>Lophotrochozoa</taxon>
        <taxon>Platyhelminthes</taxon>
        <taxon>Cestoda</taxon>
        <taxon>Eucestoda</taxon>
        <taxon>Cyclophyllidea</taxon>
        <taxon>Taeniidae</taxon>
        <taxon>Taenia</taxon>
    </lineage>
</organism>
<sequence>MTSERSRHDRIVAHITRHIRPSYSPAPTSPLPQPSHHLKPPPRGHLPLSRCDQDITSPICLIDEKAGNPVPDLLEDTPTSSSRESAASDETWLTSSVSVTSRCVGDTVTPLPCVSAISQGNTNYVPRQTTVSPDPTEIDKCTELEAMKQGLARIQAGHARPSDFLPQHHTTNVDPYIRRTLDEIRRSINEISTDAALQQEVQQLRDSVKKLSVCKATVGGASNESEAQLAGLLQDIRASLRPAPLKADQCNATASGERGIMKALEEIRQSVHELQAAVEEASVETVPVADTTNHDNPAVMAAINDIRQSLHNLCEGVSTVGQDNTNEHEDSAIMEALNEIRQNVNVLVHGTQAGALEEEPANEILQALTEIRNSVRVLASEEGQGQGQGQEQEQEQEQSDDKDACGKDGGDATMEMAACAMVQSMERLQKTVEKISQQLLTNSSKATSQCEKKDRRRKRKKVSRGKSESSSNSEVDEDDIAQCIKECCQDSLQSDCICEKIIKYLIDQNTSTQPVYYLVPPVTQPPTFIAPIFRAPRPVPPPPPPPATMALPPPPMPSCHQSSTPSHLPQATLPPHQPPFTRSNNLCGAVSMATPRFPPPYATPMSCPQQYQFQQPPPTTGFTVPPQSVPQSAPPTFNQCSSYAPQSACSQLEVNAAAASAAGAPSLSACNQDSTPPFVPHSPIAPIRKVESGNPSNELPLAFTLTFAGNTDAPSCAGNESNDQPNYVNGTFLCTQISP</sequence>
<proteinExistence type="predicted"/>
<reference evidence="3 4" key="1">
    <citation type="journal article" date="2022" name="Front. Cell. Infect. Microbiol.">
        <title>The Genomes of Two Strains of Taenia crassiceps the Animal Model for the Study of Human Cysticercosis.</title>
        <authorList>
            <person name="Bobes R.J."/>
            <person name="Estrada K."/>
            <person name="Rios-Valencia D.G."/>
            <person name="Calderon-Gallegos A."/>
            <person name="de la Torre P."/>
            <person name="Carrero J.C."/>
            <person name="Sanchez-Flores A."/>
            <person name="Laclette J.P."/>
        </authorList>
    </citation>
    <scope>NUCLEOTIDE SEQUENCE [LARGE SCALE GENOMIC DNA]</scope>
    <source>
        <strain evidence="3">WFUcys</strain>
    </source>
</reference>
<dbReference type="Proteomes" id="UP001651158">
    <property type="component" value="Unassembled WGS sequence"/>
</dbReference>
<dbReference type="Pfam" id="PF09141">
    <property type="entry name" value="Talin_middle"/>
    <property type="match status" value="1"/>
</dbReference>
<gene>
    <name evidence="3" type="ORF">TcWFU_005122</name>
</gene>
<feature type="domain" description="Talin central" evidence="2">
    <location>
        <begin position="255"/>
        <end position="372"/>
    </location>
</feature>
<dbReference type="InterPro" id="IPR015224">
    <property type="entry name" value="Talin_cent"/>
</dbReference>
<feature type="region of interest" description="Disordered" evidence="1">
    <location>
        <begin position="17"/>
        <end position="50"/>
    </location>
</feature>
<feature type="region of interest" description="Disordered" evidence="1">
    <location>
        <begin position="540"/>
        <end position="578"/>
    </location>
</feature>
<dbReference type="EMBL" id="JAKROA010000007">
    <property type="protein sequence ID" value="KAL5105795.1"/>
    <property type="molecule type" value="Genomic_DNA"/>
</dbReference>